<feature type="transmembrane region" description="Helical" evidence="7">
    <location>
        <begin position="462"/>
        <end position="495"/>
    </location>
</feature>
<dbReference type="PIRSF" id="PIRSF004810">
    <property type="entry name" value="ChrA"/>
    <property type="match status" value="1"/>
</dbReference>
<accession>A0A5C3ME38</accession>
<feature type="transmembrane region" description="Helical" evidence="7">
    <location>
        <begin position="180"/>
        <end position="199"/>
    </location>
</feature>
<protein>
    <submittedName>
        <fullName evidence="8">Chromate transporter-domain-containing protein</fullName>
    </submittedName>
</protein>
<comment type="similarity">
    <text evidence="2">Belongs to the chromate ion transporter (CHR) (TC 2.A.51) family.</text>
</comment>
<sequence length="501" mass="54043">MSLNALLYKLARRPRLVDVFLRTYDLGITAFGGPPVHFQILHRRFVDGLGKTPWIDEQTYQELFGISQALPGPASTKMVFSIAQIHAGLLPAIFVFLLWSLPGAIAMYGLSLGVQRIGDVLPAPAYALLSGLNAATVGIIALAAVQLARKAITDKLTRILVVVGGCAGLCYNALWYLPVLIVVGGLSTLIWDTFGRRWIRRIKMRRRSVIGGIQELVPRESATAGQNPDDITISPTGPQRRQALTTATLSSITPLNPLQESDPAPQPSQNDISAHSIAIKCGISLIVLFFTAFATFITLRAVLPNPPLLLSLFNNMFLAGTIIFGGGPVVIPLLRDYVVEPGWVSPRDFLLGLAIIQAMPGPNFNFAVYLGALTIAGSGGKMPSIVGALIAFLGIFAPGLWLSVGFQSIWRVLRKRREVVSLLRGVNAAAVGFVFTAVYRLWEIGYLTAEQSKGVSLGQEPWWLIVAATTFTIVEWFAVPPAAAILLGGIAGLGWWGATQR</sequence>
<feature type="transmembrane region" description="Helical" evidence="7">
    <location>
        <begin position="123"/>
        <end position="144"/>
    </location>
</feature>
<evidence type="ECO:0000256" key="5">
    <source>
        <dbReference type="ARBA" id="ARBA00022989"/>
    </source>
</evidence>
<evidence type="ECO:0000256" key="3">
    <source>
        <dbReference type="ARBA" id="ARBA00022475"/>
    </source>
</evidence>
<dbReference type="AlphaFoldDB" id="A0A5C3ME38"/>
<dbReference type="Pfam" id="PF02417">
    <property type="entry name" value="Chromate_transp"/>
    <property type="match status" value="2"/>
</dbReference>
<reference evidence="8 9" key="1">
    <citation type="journal article" date="2019" name="Nat. Ecol. Evol.">
        <title>Megaphylogeny resolves global patterns of mushroom evolution.</title>
        <authorList>
            <person name="Varga T."/>
            <person name="Krizsan K."/>
            <person name="Foldi C."/>
            <person name="Dima B."/>
            <person name="Sanchez-Garcia M."/>
            <person name="Sanchez-Ramirez S."/>
            <person name="Szollosi G.J."/>
            <person name="Szarkandi J.G."/>
            <person name="Papp V."/>
            <person name="Albert L."/>
            <person name="Andreopoulos W."/>
            <person name="Angelini C."/>
            <person name="Antonin V."/>
            <person name="Barry K.W."/>
            <person name="Bougher N.L."/>
            <person name="Buchanan P."/>
            <person name="Buyck B."/>
            <person name="Bense V."/>
            <person name="Catcheside P."/>
            <person name="Chovatia M."/>
            <person name="Cooper J."/>
            <person name="Damon W."/>
            <person name="Desjardin D."/>
            <person name="Finy P."/>
            <person name="Geml J."/>
            <person name="Haridas S."/>
            <person name="Hughes K."/>
            <person name="Justo A."/>
            <person name="Karasinski D."/>
            <person name="Kautmanova I."/>
            <person name="Kiss B."/>
            <person name="Kocsube S."/>
            <person name="Kotiranta H."/>
            <person name="LaButti K.M."/>
            <person name="Lechner B.E."/>
            <person name="Liimatainen K."/>
            <person name="Lipzen A."/>
            <person name="Lukacs Z."/>
            <person name="Mihaltcheva S."/>
            <person name="Morgado L.N."/>
            <person name="Niskanen T."/>
            <person name="Noordeloos M.E."/>
            <person name="Ohm R.A."/>
            <person name="Ortiz-Santana B."/>
            <person name="Ovrebo C."/>
            <person name="Racz N."/>
            <person name="Riley R."/>
            <person name="Savchenko A."/>
            <person name="Shiryaev A."/>
            <person name="Soop K."/>
            <person name="Spirin V."/>
            <person name="Szebenyi C."/>
            <person name="Tomsovsky M."/>
            <person name="Tulloss R.E."/>
            <person name="Uehling J."/>
            <person name="Grigoriev I.V."/>
            <person name="Vagvolgyi C."/>
            <person name="Papp T."/>
            <person name="Martin F.M."/>
            <person name="Miettinen O."/>
            <person name="Hibbett D.S."/>
            <person name="Nagy L.G."/>
        </authorList>
    </citation>
    <scope>NUCLEOTIDE SEQUENCE [LARGE SCALE GENOMIC DNA]</scope>
    <source>
        <strain evidence="8 9">CBS 166.37</strain>
    </source>
</reference>
<evidence type="ECO:0000256" key="4">
    <source>
        <dbReference type="ARBA" id="ARBA00022692"/>
    </source>
</evidence>
<evidence type="ECO:0000313" key="8">
    <source>
        <dbReference type="EMBL" id="TFK43699.1"/>
    </source>
</evidence>
<evidence type="ECO:0000256" key="1">
    <source>
        <dbReference type="ARBA" id="ARBA00004651"/>
    </source>
</evidence>
<feature type="transmembrane region" description="Helical" evidence="7">
    <location>
        <begin position="156"/>
        <end position="174"/>
    </location>
</feature>
<organism evidence="8 9">
    <name type="scientific">Crucibulum laeve</name>
    <dbReference type="NCBI Taxonomy" id="68775"/>
    <lineage>
        <taxon>Eukaryota</taxon>
        <taxon>Fungi</taxon>
        <taxon>Dikarya</taxon>
        <taxon>Basidiomycota</taxon>
        <taxon>Agaricomycotina</taxon>
        <taxon>Agaricomycetes</taxon>
        <taxon>Agaricomycetidae</taxon>
        <taxon>Agaricales</taxon>
        <taxon>Agaricineae</taxon>
        <taxon>Nidulariaceae</taxon>
        <taxon>Crucibulum</taxon>
    </lineage>
</organism>
<feature type="transmembrane region" description="Helical" evidence="7">
    <location>
        <begin position="385"/>
        <end position="410"/>
    </location>
</feature>
<keyword evidence="5 7" id="KW-1133">Transmembrane helix</keyword>
<name>A0A5C3ME38_9AGAR</name>
<dbReference type="GO" id="GO:0015109">
    <property type="term" value="F:chromate transmembrane transporter activity"/>
    <property type="evidence" value="ECO:0007669"/>
    <property type="project" value="InterPro"/>
</dbReference>
<evidence type="ECO:0000256" key="2">
    <source>
        <dbReference type="ARBA" id="ARBA00005262"/>
    </source>
</evidence>
<gene>
    <name evidence="8" type="ORF">BDQ12DRAFT_702717</name>
</gene>
<dbReference type="Proteomes" id="UP000308652">
    <property type="component" value="Unassembled WGS sequence"/>
</dbReference>
<comment type="subcellular location">
    <subcellularLocation>
        <location evidence="1">Cell membrane</location>
        <topology evidence="1">Multi-pass membrane protein</topology>
    </subcellularLocation>
</comment>
<dbReference type="OrthoDB" id="2160638at2759"/>
<feature type="transmembrane region" description="Helical" evidence="7">
    <location>
        <begin position="87"/>
        <end position="111"/>
    </location>
</feature>
<dbReference type="InterPro" id="IPR003370">
    <property type="entry name" value="Chromate_transpt"/>
</dbReference>
<evidence type="ECO:0000256" key="7">
    <source>
        <dbReference type="SAM" id="Phobius"/>
    </source>
</evidence>
<evidence type="ECO:0000256" key="6">
    <source>
        <dbReference type="ARBA" id="ARBA00023136"/>
    </source>
</evidence>
<feature type="transmembrane region" description="Helical" evidence="7">
    <location>
        <begin position="317"/>
        <end position="338"/>
    </location>
</feature>
<dbReference type="PANTHER" id="PTHR33567">
    <property type="entry name" value="CHROMATE ION TRANSPORTER (EUROFUNG)"/>
    <property type="match status" value="1"/>
</dbReference>
<keyword evidence="4 7" id="KW-0812">Transmembrane</keyword>
<dbReference type="EMBL" id="ML213591">
    <property type="protein sequence ID" value="TFK43699.1"/>
    <property type="molecule type" value="Genomic_DNA"/>
</dbReference>
<feature type="transmembrane region" description="Helical" evidence="7">
    <location>
        <begin position="422"/>
        <end position="442"/>
    </location>
</feature>
<dbReference type="GO" id="GO:0005886">
    <property type="term" value="C:plasma membrane"/>
    <property type="evidence" value="ECO:0007669"/>
    <property type="project" value="UniProtKB-SubCell"/>
</dbReference>
<keyword evidence="6 7" id="KW-0472">Membrane</keyword>
<keyword evidence="3" id="KW-1003">Cell membrane</keyword>
<keyword evidence="9" id="KW-1185">Reference proteome</keyword>
<feature type="transmembrane region" description="Helical" evidence="7">
    <location>
        <begin position="277"/>
        <end position="297"/>
    </location>
</feature>
<dbReference type="PANTHER" id="PTHR33567:SF3">
    <property type="entry name" value="CHROMATE ION TRANSPORTER (EUROFUNG)"/>
    <property type="match status" value="1"/>
</dbReference>
<feature type="transmembrane region" description="Helical" evidence="7">
    <location>
        <begin position="350"/>
        <end position="373"/>
    </location>
</feature>
<dbReference type="InterPro" id="IPR014047">
    <property type="entry name" value="Chr_Tranpt_l_chain"/>
</dbReference>
<evidence type="ECO:0000313" key="9">
    <source>
        <dbReference type="Proteomes" id="UP000308652"/>
    </source>
</evidence>
<dbReference type="STRING" id="68775.A0A5C3ME38"/>
<proteinExistence type="inferred from homology"/>